<organism evidence="2 3">
    <name type="scientific">Piedraia hortae CBS 480.64</name>
    <dbReference type="NCBI Taxonomy" id="1314780"/>
    <lineage>
        <taxon>Eukaryota</taxon>
        <taxon>Fungi</taxon>
        <taxon>Dikarya</taxon>
        <taxon>Ascomycota</taxon>
        <taxon>Pezizomycotina</taxon>
        <taxon>Dothideomycetes</taxon>
        <taxon>Dothideomycetidae</taxon>
        <taxon>Capnodiales</taxon>
        <taxon>Piedraiaceae</taxon>
        <taxon>Piedraia</taxon>
    </lineage>
</organism>
<dbReference type="AlphaFoldDB" id="A0A6A7BWF5"/>
<name>A0A6A7BWF5_9PEZI</name>
<feature type="region of interest" description="Disordered" evidence="1">
    <location>
        <begin position="500"/>
        <end position="563"/>
    </location>
</feature>
<dbReference type="InterPro" id="IPR053261">
    <property type="entry name" value="Polyketide-peptide_reg"/>
</dbReference>
<feature type="compositionally biased region" description="Polar residues" evidence="1">
    <location>
        <begin position="500"/>
        <end position="517"/>
    </location>
</feature>
<feature type="compositionally biased region" description="Acidic residues" evidence="1">
    <location>
        <begin position="522"/>
        <end position="531"/>
    </location>
</feature>
<dbReference type="Gene3D" id="1.20.910.10">
    <property type="entry name" value="Heme oxygenase-like"/>
    <property type="match status" value="1"/>
</dbReference>
<dbReference type="OrthoDB" id="37730at2759"/>
<protein>
    <recommendedName>
        <fullName evidence="4">Heme oxygenase-like protein</fullName>
    </recommendedName>
</protein>
<dbReference type="Proteomes" id="UP000799421">
    <property type="component" value="Unassembled WGS sequence"/>
</dbReference>
<evidence type="ECO:0000313" key="2">
    <source>
        <dbReference type="EMBL" id="KAF2859392.1"/>
    </source>
</evidence>
<evidence type="ECO:0000256" key="1">
    <source>
        <dbReference type="SAM" id="MobiDB-lite"/>
    </source>
</evidence>
<feature type="compositionally biased region" description="Basic and acidic residues" evidence="1">
    <location>
        <begin position="554"/>
        <end position="563"/>
    </location>
</feature>
<dbReference type="EMBL" id="MU005993">
    <property type="protein sequence ID" value="KAF2859392.1"/>
    <property type="molecule type" value="Genomic_DNA"/>
</dbReference>
<reference evidence="2" key="1">
    <citation type="journal article" date="2020" name="Stud. Mycol.">
        <title>101 Dothideomycetes genomes: a test case for predicting lifestyles and emergence of pathogens.</title>
        <authorList>
            <person name="Haridas S."/>
            <person name="Albert R."/>
            <person name="Binder M."/>
            <person name="Bloem J."/>
            <person name="Labutti K."/>
            <person name="Salamov A."/>
            <person name="Andreopoulos B."/>
            <person name="Baker S."/>
            <person name="Barry K."/>
            <person name="Bills G."/>
            <person name="Bluhm B."/>
            <person name="Cannon C."/>
            <person name="Castanera R."/>
            <person name="Culley D."/>
            <person name="Daum C."/>
            <person name="Ezra D."/>
            <person name="Gonzalez J."/>
            <person name="Henrissat B."/>
            <person name="Kuo A."/>
            <person name="Liang C."/>
            <person name="Lipzen A."/>
            <person name="Lutzoni F."/>
            <person name="Magnuson J."/>
            <person name="Mondo S."/>
            <person name="Nolan M."/>
            <person name="Ohm R."/>
            <person name="Pangilinan J."/>
            <person name="Park H.-J."/>
            <person name="Ramirez L."/>
            <person name="Alfaro M."/>
            <person name="Sun H."/>
            <person name="Tritt A."/>
            <person name="Yoshinaga Y."/>
            <person name="Zwiers L.-H."/>
            <person name="Turgeon B."/>
            <person name="Goodwin S."/>
            <person name="Spatafora J."/>
            <person name="Crous P."/>
            <person name="Grigoriev I."/>
        </authorList>
    </citation>
    <scope>NUCLEOTIDE SEQUENCE</scope>
    <source>
        <strain evidence="2">CBS 480.64</strain>
    </source>
</reference>
<dbReference type="InterPro" id="IPR016084">
    <property type="entry name" value="Haem_Oase-like_multi-hlx"/>
</dbReference>
<dbReference type="PANTHER" id="PTHR41813">
    <property type="entry name" value="REGULATOR PAB1642, PUTATIVE (AFU_ORTHOLOGUE AFUA_3G11955)-RELATED"/>
    <property type="match status" value="1"/>
</dbReference>
<dbReference type="SUPFAM" id="SSF48613">
    <property type="entry name" value="Heme oxygenase-like"/>
    <property type="match status" value="1"/>
</dbReference>
<accession>A0A6A7BWF5</accession>
<evidence type="ECO:0008006" key="4">
    <source>
        <dbReference type="Google" id="ProtNLM"/>
    </source>
</evidence>
<dbReference type="PANTHER" id="PTHR41813:SF2">
    <property type="entry name" value="REGULATOR PAB1642, PUTATIVE (AFU_ORTHOLOGUE AFUA_3G11955)-RELATED"/>
    <property type="match status" value="1"/>
</dbReference>
<sequence>MPRPPDTYTHGQFMTVESDNKGETVQCKHCKNWTGNIKTLNRKKEHLLKCPQYLQWRSQGHGEELAPPNSYQKRDSDQMNADMYSSPYAGAYPDPSPAGPSTTPALVKSRSYDISKAFDEFWDDNASQKCMRVRCKHCGFVRAKNTTRQVEHLSNCQDFLNSSEGQQALSNGSLQIKAPNNGNDIWRGSAPNPNLQGLINRRGPQKHPRLSFGNPHSLMRPASIRPSLASHLVNKFGQRLNEATQNSFLSHSGCGSLSSAALNQWLAQEIYLSRALIPFVGALIGKVKIPETPNLQTDSTFRAVDLLVSACSNMKKELEFLESTKIKFNLRVEPEEPTPAVRGFCDLFMSASSTSSSLLEGLVLLWATEHFFCVSFQYANTFVQPPNPAASSSYSVPSFFTPGQSNKPYPTSGHPGEEGHIAALHEALIHNWTSPNFVRFVSACRSIVDEVANASVSGNGRAEMEACERLFSQAIWLWNQIWPQVNGMGEKADDVAVNAGNSSAGAQQSRNSINGNGKSAMEVDDEAEADPTVDSPYGGTGLEAIAAHNQETVNAEHRGEAAG</sequence>
<dbReference type="CDD" id="cd19357">
    <property type="entry name" value="TenA_E_At3g16990-like"/>
    <property type="match status" value="1"/>
</dbReference>
<keyword evidence="3" id="KW-1185">Reference proteome</keyword>
<gene>
    <name evidence="2" type="ORF">K470DRAFT_258877</name>
</gene>
<proteinExistence type="predicted"/>
<evidence type="ECO:0000313" key="3">
    <source>
        <dbReference type="Proteomes" id="UP000799421"/>
    </source>
</evidence>